<protein>
    <submittedName>
        <fullName evidence="1">Putative secreted protein</fullName>
    </submittedName>
</protein>
<evidence type="ECO:0000313" key="1">
    <source>
        <dbReference type="EMBL" id="MXU83743.1"/>
    </source>
</evidence>
<proteinExistence type="predicted"/>
<accession>A0A6B0UC51</accession>
<dbReference type="AlphaFoldDB" id="A0A6B0UC51"/>
<name>A0A6B0UC51_IXORI</name>
<reference evidence="1" key="1">
    <citation type="submission" date="2019-12" db="EMBL/GenBank/DDBJ databases">
        <title>An insight into the sialome of adult female Ixodes ricinus ticks feeding for 6 days.</title>
        <authorList>
            <person name="Perner J."/>
            <person name="Ribeiro J.M.C."/>
        </authorList>
    </citation>
    <scope>NUCLEOTIDE SEQUENCE</scope>
    <source>
        <strain evidence="1">Semi-engorged</strain>
        <tissue evidence="1">Salivary glands</tissue>
    </source>
</reference>
<dbReference type="EMBL" id="GIFC01001660">
    <property type="protein sequence ID" value="MXU83743.1"/>
    <property type="molecule type" value="Transcribed_RNA"/>
</dbReference>
<organism evidence="1">
    <name type="scientific">Ixodes ricinus</name>
    <name type="common">Common tick</name>
    <name type="synonym">Acarus ricinus</name>
    <dbReference type="NCBI Taxonomy" id="34613"/>
    <lineage>
        <taxon>Eukaryota</taxon>
        <taxon>Metazoa</taxon>
        <taxon>Ecdysozoa</taxon>
        <taxon>Arthropoda</taxon>
        <taxon>Chelicerata</taxon>
        <taxon>Arachnida</taxon>
        <taxon>Acari</taxon>
        <taxon>Parasitiformes</taxon>
        <taxon>Ixodida</taxon>
        <taxon>Ixodoidea</taxon>
        <taxon>Ixodidae</taxon>
        <taxon>Ixodinae</taxon>
        <taxon>Ixodes</taxon>
    </lineage>
</organism>
<sequence>MPRKTTTYRAGTWRAALAVFLLFAQTIFQRSLYLYQASVSEHFARVAASCGGTPAALTTTTSFRCDCNGHHLHALYF</sequence>